<dbReference type="EMBL" id="FUWZ01000002">
    <property type="protein sequence ID" value="SJZ99606.1"/>
    <property type="molecule type" value="Genomic_DNA"/>
</dbReference>
<dbReference type="GO" id="GO:0000166">
    <property type="term" value="F:nucleotide binding"/>
    <property type="evidence" value="ECO:0007669"/>
    <property type="project" value="UniProtKB-KW"/>
</dbReference>
<dbReference type="CDD" id="cd06223">
    <property type="entry name" value="PRTases_typeI"/>
    <property type="match status" value="1"/>
</dbReference>
<keyword evidence="8 15" id="KW-0808">Transferase</keyword>
<dbReference type="GO" id="GO:0046100">
    <property type="term" value="P:hypoxanthine metabolic process"/>
    <property type="evidence" value="ECO:0007669"/>
    <property type="project" value="TreeGrafter"/>
</dbReference>
<comment type="catalytic activity">
    <reaction evidence="14">
        <text>IMP + diphosphate = hypoxanthine + 5-phospho-alpha-D-ribose 1-diphosphate</text>
        <dbReference type="Rhea" id="RHEA:17973"/>
        <dbReference type="ChEBI" id="CHEBI:17368"/>
        <dbReference type="ChEBI" id="CHEBI:33019"/>
        <dbReference type="ChEBI" id="CHEBI:58017"/>
        <dbReference type="ChEBI" id="CHEBI:58053"/>
        <dbReference type="EC" id="2.4.2.8"/>
    </reaction>
    <physiologicalReaction direction="right-to-left" evidence="14">
        <dbReference type="Rhea" id="RHEA:17975"/>
    </physiologicalReaction>
</comment>
<organism evidence="17 18">
    <name type="scientific">Chitinophaga eiseniae</name>
    <dbReference type="NCBI Taxonomy" id="634771"/>
    <lineage>
        <taxon>Bacteria</taxon>
        <taxon>Pseudomonadati</taxon>
        <taxon>Bacteroidota</taxon>
        <taxon>Chitinophagia</taxon>
        <taxon>Chitinophagales</taxon>
        <taxon>Chitinophagaceae</taxon>
        <taxon>Chitinophaga</taxon>
    </lineage>
</organism>
<evidence type="ECO:0000313" key="17">
    <source>
        <dbReference type="EMBL" id="SJZ99606.1"/>
    </source>
</evidence>
<dbReference type="GO" id="GO:0004422">
    <property type="term" value="F:hypoxanthine phosphoribosyltransferase activity"/>
    <property type="evidence" value="ECO:0007669"/>
    <property type="project" value="InterPro"/>
</dbReference>
<evidence type="ECO:0000256" key="3">
    <source>
        <dbReference type="ARBA" id="ARBA00004669"/>
    </source>
</evidence>
<evidence type="ECO:0000256" key="13">
    <source>
        <dbReference type="ARBA" id="ARBA00048811"/>
    </source>
</evidence>
<evidence type="ECO:0000256" key="11">
    <source>
        <dbReference type="ARBA" id="ARBA00022741"/>
    </source>
</evidence>
<reference evidence="18" key="1">
    <citation type="submission" date="2017-02" db="EMBL/GenBank/DDBJ databases">
        <authorList>
            <person name="Varghese N."/>
            <person name="Submissions S."/>
        </authorList>
    </citation>
    <scope>NUCLEOTIDE SEQUENCE [LARGE SCALE GENOMIC DNA]</scope>
    <source>
        <strain evidence="18">DSM 22224</strain>
    </source>
</reference>
<dbReference type="EC" id="2.4.2.8" evidence="5 15"/>
<sequence>MSVIQVHDKKFQPYIGATELQQRIQQMAADMSRDLKDERPLFIAILNGSFMFAGDVFKYLNIPAEISFIKLASYKGTKSTGNVVQAIGLDEDLFGRTVVILEDIVDTGKTLSQFLPQLEHQQPKKLLVASLLTKPEAMVHPIKIDYLGFSVPNKFLLGYGLDYDGLGRNLPEIYQLVEEA</sequence>
<keyword evidence="9 15" id="KW-0479">Metal-binding</keyword>
<dbReference type="UniPathway" id="UPA00591">
    <property type="reaction ID" value="UER00648"/>
</dbReference>
<dbReference type="GO" id="GO:0005829">
    <property type="term" value="C:cytosol"/>
    <property type="evidence" value="ECO:0007669"/>
    <property type="project" value="TreeGrafter"/>
</dbReference>
<name>A0A1T4Q7F5_9BACT</name>
<evidence type="ECO:0000256" key="6">
    <source>
        <dbReference type="ARBA" id="ARBA00022490"/>
    </source>
</evidence>
<evidence type="ECO:0000313" key="18">
    <source>
        <dbReference type="Proteomes" id="UP000190367"/>
    </source>
</evidence>
<dbReference type="PANTHER" id="PTHR43340">
    <property type="entry name" value="HYPOXANTHINE-GUANINE PHOSPHORIBOSYLTRANSFERASE"/>
    <property type="match status" value="1"/>
</dbReference>
<comment type="pathway">
    <text evidence="3 15">Purine metabolism; IMP biosynthesis via salvage pathway; IMP from hypoxanthine: step 1/1.</text>
</comment>
<dbReference type="GO" id="GO:0032264">
    <property type="term" value="P:IMP salvage"/>
    <property type="evidence" value="ECO:0007669"/>
    <property type="project" value="UniProtKB-UniPathway"/>
</dbReference>
<evidence type="ECO:0000256" key="9">
    <source>
        <dbReference type="ARBA" id="ARBA00022723"/>
    </source>
</evidence>
<dbReference type="InterPro" id="IPR029057">
    <property type="entry name" value="PRTase-like"/>
</dbReference>
<evidence type="ECO:0000256" key="15">
    <source>
        <dbReference type="RuleBase" id="RU364099"/>
    </source>
</evidence>
<dbReference type="Gene3D" id="3.40.50.2020">
    <property type="match status" value="1"/>
</dbReference>
<evidence type="ECO:0000256" key="5">
    <source>
        <dbReference type="ARBA" id="ARBA00011895"/>
    </source>
</evidence>
<dbReference type="NCBIfam" id="TIGR01203">
    <property type="entry name" value="HGPRTase"/>
    <property type="match status" value="1"/>
</dbReference>
<dbReference type="Proteomes" id="UP000190367">
    <property type="component" value="Unassembled WGS sequence"/>
</dbReference>
<dbReference type="RefSeq" id="WP_078668784.1">
    <property type="nucleotide sequence ID" value="NZ_FUWZ01000002.1"/>
</dbReference>
<keyword evidence="12 15" id="KW-0460">Magnesium</keyword>
<dbReference type="GO" id="GO:0006166">
    <property type="term" value="P:purine ribonucleoside salvage"/>
    <property type="evidence" value="ECO:0007669"/>
    <property type="project" value="UniProtKB-KW"/>
</dbReference>
<keyword evidence="10 15" id="KW-0660">Purine salvage</keyword>
<keyword evidence="6 15" id="KW-0963">Cytoplasm</keyword>
<gene>
    <name evidence="17" type="ORF">SAMN04488128_102205</name>
</gene>
<keyword evidence="7 15" id="KW-0328">Glycosyltransferase</keyword>
<dbReference type="GO" id="GO:0032263">
    <property type="term" value="P:GMP salvage"/>
    <property type="evidence" value="ECO:0007669"/>
    <property type="project" value="TreeGrafter"/>
</dbReference>
<comment type="similarity">
    <text evidence="4 15">Belongs to the purine/pyrimidine phosphoribosyltransferase family.</text>
</comment>
<keyword evidence="18" id="KW-1185">Reference proteome</keyword>
<dbReference type="GO" id="GO:0000287">
    <property type="term" value="F:magnesium ion binding"/>
    <property type="evidence" value="ECO:0007669"/>
    <property type="project" value="TreeGrafter"/>
</dbReference>
<evidence type="ECO:0000259" key="16">
    <source>
        <dbReference type="Pfam" id="PF00156"/>
    </source>
</evidence>
<evidence type="ECO:0000256" key="14">
    <source>
        <dbReference type="ARBA" id="ARBA00049402"/>
    </source>
</evidence>
<dbReference type="SUPFAM" id="SSF53271">
    <property type="entry name" value="PRTase-like"/>
    <property type="match status" value="1"/>
</dbReference>
<evidence type="ECO:0000256" key="2">
    <source>
        <dbReference type="ARBA" id="ARBA00004496"/>
    </source>
</evidence>
<evidence type="ECO:0000256" key="1">
    <source>
        <dbReference type="ARBA" id="ARBA00001946"/>
    </source>
</evidence>
<dbReference type="STRING" id="634771.SAMN04488128_102205"/>
<dbReference type="GO" id="GO:0052657">
    <property type="term" value="F:guanine phosphoribosyltransferase activity"/>
    <property type="evidence" value="ECO:0007669"/>
    <property type="project" value="RHEA"/>
</dbReference>
<comment type="subcellular location">
    <subcellularLocation>
        <location evidence="2 15">Cytoplasm</location>
    </subcellularLocation>
</comment>
<dbReference type="InterPro" id="IPR050408">
    <property type="entry name" value="HGPRT"/>
</dbReference>
<dbReference type="AlphaFoldDB" id="A0A1T4Q7F5"/>
<comment type="catalytic activity">
    <reaction evidence="13">
        <text>GMP + diphosphate = guanine + 5-phospho-alpha-D-ribose 1-diphosphate</text>
        <dbReference type="Rhea" id="RHEA:25424"/>
        <dbReference type="ChEBI" id="CHEBI:16235"/>
        <dbReference type="ChEBI" id="CHEBI:33019"/>
        <dbReference type="ChEBI" id="CHEBI:58017"/>
        <dbReference type="ChEBI" id="CHEBI:58115"/>
        <dbReference type="EC" id="2.4.2.8"/>
    </reaction>
    <physiologicalReaction direction="right-to-left" evidence="13">
        <dbReference type="Rhea" id="RHEA:25426"/>
    </physiologicalReaction>
</comment>
<dbReference type="GO" id="GO:0006178">
    <property type="term" value="P:guanine salvage"/>
    <property type="evidence" value="ECO:0007669"/>
    <property type="project" value="TreeGrafter"/>
</dbReference>
<evidence type="ECO:0000256" key="12">
    <source>
        <dbReference type="ARBA" id="ARBA00022842"/>
    </source>
</evidence>
<keyword evidence="11 15" id="KW-0547">Nucleotide-binding</keyword>
<evidence type="ECO:0000256" key="7">
    <source>
        <dbReference type="ARBA" id="ARBA00022676"/>
    </source>
</evidence>
<accession>A0A1T4Q7F5</accession>
<protein>
    <recommendedName>
        <fullName evidence="5 15">Hypoxanthine phosphoribosyltransferase</fullName>
        <ecNumber evidence="5 15">2.4.2.8</ecNumber>
    </recommendedName>
</protein>
<evidence type="ECO:0000256" key="4">
    <source>
        <dbReference type="ARBA" id="ARBA00008391"/>
    </source>
</evidence>
<dbReference type="PANTHER" id="PTHR43340:SF1">
    <property type="entry name" value="HYPOXANTHINE PHOSPHORIBOSYLTRANSFERASE"/>
    <property type="match status" value="1"/>
</dbReference>
<proteinExistence type="inferred from homology"/>
<dbReference type="OrthoDB" id="9802824at2"/>
<feature type="domain" description="Phosphoribosyltransferase" evidence="16">
    <location>
        <begin position="19"/>
        <end position="163"/>
    </location>
</feature>
<comment type="cofactor">
    <cofactor evidence="1 15">
        <name>Mg(2+)</name>
        <dbReference type="ChEBI" id="CHEBI:18420"/>
    </cofactor>
</comment>
<dbReference type="InterPro" id="IPR005904">
    <property type="entry name" value="Hxn_phspho_trans"/>
</dbReference>
<dbReference type="Pfam" id="PF00156">
    <property type="entry name" value="Pribosyltran"/>
    <property type="match status" value="1"/>
</dbReference>
<evidence type="ECO:0000256" key="10">
    <source>
        <dbReference type="ARBA" id="ARBA00022726"/>
    </source>
</evidence>
<evidence type="ECO:0000256" key="8">
    <source>
        <dbReference type="ARBA" id="ARBA00022679"/>
    </source>
</evidence>
<dbReference type="InterPro" id="IPR000836">
    <property type="entry name" value="PRTase_dom"/>
</dbReference>